<dbReference type="AlphaFoldDB" id="A0A2H9T1G4"/>
<dbReference type="InterPro" id="IPR011042">
    <property type="entry name" value="6-blade_b-propeller_TolB-like"/>
</dbReference>
<keyword evidence="1" id="KW-1133">Transmembrane helix</keyword>
<sequence>MEQPINPQQFIQPEQPPKSKKIIWISLVSAIALIGVIIVGLYLWQTRLAKQNLQKTSERVLYKNGNDLILYSPTTKEKSVILSSADLLDFDLSRDRNFIVYSLKETVFEGNSDIYLNNLVSGQTTRLTEENNIASFNAKIFPDNGKVAYVRRIYNPATKKLSDGEIWLINADGNIESSKKLFGSNSESFIKASDLDKVLDDNGKWTGEYLCISKEEIESVKIGIENISYDGNVMSYWQKQWAPECSGLWKMPRFSKIDSTDFLTEKFKQQNTFNKVFNWEPSQIFWFTDGSFAVGQGAPTPIAGESIYYFDKDQNKKWEIFDSFKQDARKYDTQVFINDIIKKDSAHFIIVYNAYKRMEDTKYFVEELNLGDKIDLANLNSKKYFAIEKLGDNNDQIAGIKILNDNNMVYVKQLGKNNYGLYLYNFSNGKEEEIIKSNSFIDFSF</sequence>
<accession>A0A2H9T1G4</accession>
<proteinExistence type="predicted"/>
<protein>
    <recommendedName>
        <fullName evidence="4">Dipeptidylpeptidase IV N-terminal domain-containing protein</fullName>
    </recommendedName>
</protein>
<keyword evidence="1" id="KW-0472">Membrane</keyword>
<dbReference type="EMBL" id="PFEN01000020">
    <property type="protein sequence ID" value="PJE69575.1"/>
    <property type="molecule type" value="Genomic_DNA"/>
</dbReference>
<organism evidence="2 3">
    <name type="scientific">Candidatus Staskawiczbacteria bacterium CG10_big_fil_rev_8_21_14_0_10_38_10</name>
    <dbReference type="NCBI Taxonomy" id="1974891"/>
    <lineage>
        <taxon>Bacteria</taxon>
        <taxon>Candidatus Staskawicziibacteriota</taxon>
    </lineage>
</organism>
<evidence type="ECO:0008006" key="4">
    <source>
        <dbReference type="Google" id="ProtNLM"/>
    </source>
</evidence>
<gene>
    <name evidence="2" type="ORF">COU98_01210</name>
</gene>
<dbReference type="Proteomes" id="UP000236946">
    <property type="component" value="Unassembled WGS sequence"/>
</dbReference>
<comment type="caution">
    <text evidence="2">The sequence shown here is derived from an EMBL/GenBank/DDBJ whole genome shotgun (WGS) entry which is preliminary data.</text>
</comment>
<name>A0A2H9T1G4_9BACT</name>
<evidence type="ECO:0000313" key="3">
    <source>
        <dbReference type="Proteomes" id="UP000236946"/>
    </source>
</evidence>
<feature type="transmembrane region" description="Helical" evidence="1">
    <location>
        <begin position="22"/>
        <end position="44"/>
    </location>
</feature>
<reference evidence="3" key="1">
    <citation type="submission" date="2017-09" db="EMBL/GenBank/DDBJ databases">
        <title>Depth-based differentiation of microbial function through sediment-hosted aquifers and enrichment of novel symbionts in the deep terrestrial subsurface.</title>
        <authorList>
            <person name="Probst A.J."/>
            <person name="Ladd B."/>
            <person name="Jarett J.K."/>
            <person name="Geller-Mcgrath D.E."/>
            <person name="Sieber C.M.K."/>
            <person name="Emerson J.B."/>
            <person name="Anantharaman K."/>
            <person name="Thomas B.C."/>
            <person name="Malmstrom R."/>
            <person name="Stieglmeier M."/>
            <person name="Klingl A."/>
            <person name="Woyke T."/>
            <person name="Ryan C.M."/>
            <person name="Banfield J.F."/>
        </authorList>
    </citation>
    <scope>NUCLEOTIDE SEQUENCE [LARGE SCALE GENOMIC DNA]</scope>
</reference>
<dbReference type="SUPFAM" id="SSF82171">
    <property type="entry name" value="DPP6 N-terminal domain-like"/>
    <property type="match status" value="1"/>
</dbReference>
<evidence type="ECO:0000256" key="1">
    <source>
        <dbReference type="SAM" id="Phobius"/>
    </source>
</evidence>
<evidence type="ECO:0000313" key="2">
    <source>
        <dbReference type="EMBL" id="PJE69575.1"/>
    </source>
</evidence>
<dbReference type="Gene3D" id="2.120.10.30">
    <property type="entry name" value="TolB, C-terminal domain"/>
    <property type="match status" value="1"/>
</dbReference>
<keyword evidence="1" id="KW-0812">Transmembrane</keyword>